<protein>
    <submittedName>
        <fullName evidence="3">2-oxoglutarate dehydrogenase E1 component</fullName>
        <ecNumber evidence="3">1.2.4.2</ecNumber>
    </submittedName>
</protein>
<feature type="region of interest" description="Disordered" evidence="1">
    <location>
        <begin position="248"/>
        <end position="323"/>
    </location>
</feature>
<dbReference type="PROSITE" id="PS50802">
    <property type="entry name" value="OTU"/>
    <property type="match status" value="1"/>
</dbReference>
<comment type="caution">
    <text evidence="3">The sequence shown here is derived from an EMBL/GenBank/DDBJ whole genome shotgun (WGS) entry which is preliminary data.</text>
</comment>
<reference evidence="3" key="1">
    <citation type="submission" date="2022-07" db="EMBL/GenBank/DDBJ databases">
        <title>Phylogenomic reconstructions and comparative analyses of Kickxellomycotina fungi.</title>
        <authorList>
            <person name="Reynolds N.K."/>
            <person name="Stajich J.E."/>
            <person name="Barry K."/>
            <person name="Grigoriev I.V."/>
            <person name="Crous P."/>
            <person name="Smith M.E."/>
        </authorList>
    </citation>
    <scope>NUCLEOTIDE SEQUENCE</scope>
    <source>
        <strain evidence="3">CBS 109367</strain>
    </source>
</reference>
<keyword evidence="3" id="KW-0560">Oxidoreductase</keyword>
<dbReference type="SUPFAM" id="SSF54001">
    <property type="entry name" value="Cysteine proteinases"/>
    <property type="match status" value="1"/>
</dbReference>
<evidence type="ECO:0000313" key="4">
    <source>
        <dbReference type="Proteomes" id="UP001151516"/>
    </source>
</evidence>
<dbReference type="PANTHER" id="PTHR12419:SF7">
    <property type="entry name" value="OTU DOMAIN-CONTAINING PROTEIN 3"/>
    <property type="match status" value="1"/>
</dbReference>
<gene>
    <name evidence="3" type="primary">KGD1_1</name>
    <name evidence="3" type="ORF">IWW39_002473</name>
</gene>
<dbReference type="OrthoDB" id="415023at2759"/>
<proteinExistence type="predicted"/>
<dbReference type="EC" id="1.2.4.2" evidence="3"/>
<name>A0A9W8L3H8_9FUNG</name>
<feature type="region of interest" description="Disordered" evidence="1">
    <location>
        <begin position="1"/>
        <end position="25"/>
    </location>
</feature>
<dbReference type="GO" id="GO:0004843">
    <property type="term" value="F:cysteine-type deubiquitinase activity"/>
    <property type="evidence" value="ECO:0007669"/>
    <property type="project" value="TreeGrafter"/>
</dbReference>
<keyword evidence="4" id="KW-1185">Reference proteome</keyword>
<dbReference type="AlphaFoldDB" id="A0A9W8L3H8"/>
<dbReference type="EMBL" id="JANBTX010000055">
    <property type="protein sequence ID" value="KAJ2688055.1"/>
    <property type="molecule type" value="Genomic_DNA"/>
</dbReference>
<sequence>MVQKSRGHNKGRKGRPPGRHLIRNHTSTDDFSQLNRALKKSSLYCKDMTGDGNCLFRALADQTDGTPDTHLRHREAVCDYMECHPDEFAPFLDESCSFDQYTSNMRRNGVFGGNLELVAFARNYRTDIRVYQLGGTVFVIGGATDPSLSRSMPTVHIAYHSYEHYSSVRNLAGPHDGLPLPIADNTGTDDDDADNNGELPTDVEKIIMGSTAVDNHPLVRNLLQKHQQDSDRVIELLIQWMADDTTNTAEPWWTKDGPPTYGGPEATPEPAQTTDETANPPEAIDDEESTPDQPAESPVPEPKPPQHKKGAARQKKADKRRRR</sequence>
<dbReference type="GO" id="GO:0004591">
    <property type="term" value="F:oxoglutarate dehydrogenase (succinyl-transferring) activity"/>
    <property type="evidence" value="ECO:0007669"/>
    <property type="project" value="UniProtKB-EC"/>
</dbReference>
<feature type="domain" description="OTU" evidence="2">
    <location>
        <begin position="43"/>
        <end position="171"/>
    </location>
</feature>
<feature type="compositionally biased region" description="Basic residues" evidence="1">
    <location>
        <begin position="1"/>
        <end position="23"/>
    </location>
</feature>
<feature type="compositionally biased region" description="Basic residues" evidence="1">
    <location>
        <begin position="305"/>
        <end position="323"/>
    </location>
</feature>
<dbReference type="InterPro" id="IPR038765">
    <property type="entry name" value="Papain-like_cys_pep_sf"/>
</dbReference>
<dbReference type="PANTHER" id="PTHR12419">
    <property type="entry name" value="OTU DOMAIN CONTAINING PROTEIN"/>
    <property type="match status" value="1"/>
</dbReference>
<dbReference type="CDD" id="cd22756">
    <property type="entry name" value="OTU_OTUD3-like"/>
    <property type="match status" value="1"/>
</dbReference>
<organism evidence="3 4">
    <name type="scientific">Coemansia spiralis</name>
    <dbReference type="NCBI Taxonomy" id="417178"/>
    <lineage>
        <taxon>Eukaryota</taxon>
        <taxon>Fungi</taxon>
        <taxon>Fungi incertae sedis</taxon>
        <taxon>Zoopagomycota</taxon>
        <taxon>Kickxellomycotina</taxon>
        <taxon>Kickxellomycetes</taxon>
        <taxon>Kickxellales</taxon>
        <taxon>Kickxellaceae</taxon>
        <taxon>Coemansia</taxon>
    </lineage>
</organism>
<accession>A0A9W8L3H8</accession>
<dbReference type="InterPro" id="IPR003323">
    <property type="entry name" value="OTU_dom"/>
</dbReference>
<evidence type="ECO:0000259" key="2">
    <source>
        <dbReference type="PROSITE" id="PS50802"/>
    </source>
</evidence>
<dbReference type="Pfam" id="PF02338">
    <property type="entry name" value="OTU"/>
    <property type="match status" value="1"/>
</dbReference>
<feature type="region of interest" description="Disordered" evidence="1">
    <location>
        <begin position="178"/>
        <end position="200"/>
    </location>
</feature>
<evidence type="ECO:0000313" key="3">
    <source>
        <dbReference type="EMBL" id="KAJ2688055.1"/>
    </source>
</evidence>
<evidence type="ECO:0000256" key="1">
    <source>
        <dbReference type="SAM" id="MobiDB-lite"/>
    </source>
</evidence>
<dbReference type="Gene3D" id="3.90.70.80">
    <property type="match status" value="1"/>
</dbReference>
<dbReference type="Proteomes" id="UP001151516">
    <property type="component" value="Unassembled WGS sequence"/>
</dbReference>
<dbReference type="GO" id="GO:0016579">
    <property type="term" value="P:protein deubiquitination"/>
    <property type="evidence" value="ECO:0007669"/>
    <property type="project" value="TreeGrafter"/>
</dbReference>
<dbReference type="InterPro" id="IPR050704">
    <property type="entry name" value="Peptidase_C85-like"/>
</dbReference>